<name>A0ABQ2JL95_9SPHN</name>
<evidence type="ECO:0000313" key="1">
    <source>
        <dbReference type="EMBL" id="GGN48199.1"/>
    </source>
</evidence>
<accession>A0ABQ2JL95</accession>
<protein>
    <recommendedName>
        <fullName evidence="3">DUF3828 domain-containing protein</fullName>
    </recommendedName>
</protein>
<reference evidence="2" key="1">
    <citation type="journal article" date="2019" name="Int. J. Syst. Evol. Microbiol.">
        <title>The Global Catalogue of Microorganisms (GCM) 10K type strain sequencing project: providing services to taxonomists for standard genome sequencing and annotation.</title>
        <authorList>
            <consortium name="The Broad Institute Genomics Platform"/>
            <consortium name="The Broad Institute Genome Sequencing Center for Infectious Disease"/>
            <person name="Wu L."/>
            <person name="Ma J."/>
        </authorList>
    </citation>
    <scope>NUCLEOTIDE SEQUENCE [LARGE SCALE GENOMIC DNA]</scope>
    <source>
        <strain evidence="2">CGMCC 1.6784</strain>
    </source>
</reference>
<comment type="caution">
    <text evidence="1">The sequence shown here is derived from an EMBL/GenBank/DDBJ whole genome shotgun (WGS) entry which is preliminary data.</text>
</comment>
<evidence type="ECO:0000313" key="2">
    <source>
        <dbReference type="Proteomes" id="UP000605099"/>
    </source>
</evidence>
<dbReference type="Proteomes" id="UP000605099">
    <property type="component" value="Unassembled WGS sequence"/>
</dbReference>
<keyword evidence="2" id="KW-1185">Reference proteome</keyword>
<organism evidence="1 2">
    <name type="scientific">Novosphingobium indicum</name>
    <dbReference type="NCBI Taxonomy" id="462949"/>
    <lineage>
        <taxon>Bacteria</taxon>
        <taxon>Pseudomonadati</taxon>
        <taxon>Pseudomonadota</taxon>
        <taxon>Alphaproteobacteria</taxon>
        <taxon>Sphingomonadales</taxon>
        <taxon>Sphingomonadaceae</taxon>
        <taxon>Novosphingobium</taxon>
    </lineage>
</organism>
<evidence type="ECO:0008006" key="3">
    <source>
        <dbReference type="Google" id="ProtNLM"/>
    </source>
</evidence>
<proteinExistence type="predicted"/>
<dbReference type="EMBL" id="BMLK01000007">
    <property type="protein sequence ID" value="GGN48199.1"/>
    <property type="molecule type" value="Genomic_DNA"/>
</dbReference>
<sequence>MKAPGKITILLVTTQTFSACSIADESSRVSPIACEVALLHVKAFRENAGGPIAIEFAPPSDELNILTNKSIDEFLVDHPELRGDPDLPRQRKLAGEVQALKACTNLRDWYQKNSVTLNDREYNKLVSDAFDQRGSKLKGPIPFGFLSISAPALSDDGTQVFFSVRESNREIGNKFFVTYKKSNDGNWRIADKTSCCGVP</sequence>
<dbReference type="PROSITE" id="PS51257">
    <property type="entry name" value="PROKAR_LIPOPROTEIN"/>
    <property type="match status" value="1"/>
</dbReference>
<gene>
    <name evidence="1" type="ORF">GCM10011349_17480</name>
</gene>